<evidence type="ECO:0000313" key="1">
    <source>
        <dbReference type="EMBL" id="MFC5427496.1"/>
    </source>
</evidence>
<organism evidence="1 2">
    <name type="scientific">Paraburkholderia denitrificans</name>
    <dbReference type="NCBI Taxonomy" id="694025"/>
    <lineage>
        <taxon>Bacteria</taxon>
        <taxon>Pseudomonadati</taxon>
        <taxon>Pseudomonadota</taxon>
        <taxon>Betaproteobacteria</taxon>
        <taxon>Burkholderiales</taxon>
        <taxon>Burkholderiaceae</taxon>
        <taxon>Paraburkholderia</taxon>
    </lineage>
</organism>
<gene>
    <name evidence="1" type="ORF">ACFPTO_01535</name>
</gene>
<dbReference type="RefSeq" id="WP_377708942.1">
    <property type="nucleotide sequence ID" value="NZ_JBHSMP010000005.1"/>
</dbReference>
<accession>A0ABW0J366</accession>
<dbReference type="EMBL" id="JBHSMP010000005">
    <property type="protein sequence ID" value="MFC5427496.1"/>
    <property type="molecule type" value="Genomic_DNA"/>
</dbReference>
<proteinExistence type="predicted"/>
<keyword evidence="2" id="KW-1185">Reference proteome</keyword>
<sequence length="84" mass="9559">MALHDHAQRELDHIQAVISHLERLHVSGRIAQTSAVTEANYWRARIRKVLALPDVPCHITEQDSTLLQKLDRLHRAHPATTGRS</sequence>
<dbReference type="Proteomes" id="UP001596103">
    <property type="component" value="Unassembled WGS sequence"/>
</dbReference>
<name>A0ABW0J366_9BURK</name>
<protein>
    <submittedName>
        <fullName evidence="1">Uncharacterized protein</fullName>
    </submittedName>
</protein>
<reference evidence="2" key="1">
    <citation type="journal article" date="2019" name="Int. J. Syst. Evol. Microbiol.">
        <title>The Global Catalogue of Microorganisms (GCM) 10K type strain sequencing project: providing services to taxonomists for standard genome sequencing and annotation.</title>
        <authorList>
            <consortium name="The Broad Institute Genomics Platform"/>
            <consortium name="The Broad Institute Genome Sequencing Center for Infectious Disease"/>
            <person name="Wu L."/>
            <person name="Ma J."/>
        </authorList>
    </citation>
    <scope>NUCLEOTIDE SEQUENCE [LARGE SCALE GENOMIC DNA]</scope>
    <source>
        <strain evidence="2">CCUG 56042</strain>
    </source>
</reference>
<comment type="caution">
    <text evidence="1">The sequence shown here is derived from an EMBL/GenBank/DDBJ whole genome shotgun (WGS) entry which is preliminary data.</text>
</comment>
<evidence type="ECO:0000313" key="2">
    <source>
        <dbReference type="Proteomes" id="UP001596103"/>
    </source>
</evidence>